<sequence length="75" mass="8927">MKKKTDYNLFNIVLECGFNSASSFHRVCVKFTGKPHAILKFIFNLTKVQVLQFCKNQKDNQILKEFRKRLLEFKI</sequence>
<proteinExistence type="predicted"/>
<dbReference type="EMBL" id="AHMY02000026">
    <property type="protein sequence ID" value="EKO16414.1"/>
    <property type="molecule type" value="Genomic_DNA"/>
</dbReference>
<reference evidence="1 2" key="1">
    <citation type="submission" date="2012-10" db="EMBL/GenBank/DDBJ databases">
        <authorList>
            <person name="Harkins D.M."/>
            <person name="Durkin A.S."/>
            <person name="Brinkac L.M."/>
            <person name="Selengut J.D."/>
            <person name="Sanka R."/>
            <person name="DePew J."/>
            <person name="Purushe J."/>
            <person name="Peacock S.J."/>
            <person name="Thaipadungpanit J."/>
            <person name="Wuthiekanun V.W."/>
            <person name="Day N.P."/>
            <person name="Vinetz J.M."/>
            <person name="Sutton G.G."/>
            <person name="Nelson W.C."/>
            <person name="Fouts D.E."/>
        </authorList>
    </citation>
    <scope>NUCLEOTIDE SEQUENCE [LARGE SCALE GENOMIC DNA]</scope>
    <source>
        <strain evidence="1 2">H1</strain>
    </source>
</reference>
<name>A0A0E2BGS5_9LEPT</name>
<evidence type="ECO:0000313" key="2">
    <source>
        <dbReference type="Proteomes" id="UP000006253"/>
    </source>
</evidence>
<dbReference type="AlphaFoldDB" id="A0A0E2BGS5"/>
<gene>
    <name evidence="1" type="ORF">LEP1GSC081_1324</name>
</gene>
<protein>
    <submittedName>
        <fullName evidence="1">Uncharacterized protein</fullName>
    </submittedName>
</protein>
<dbReference type="Proteomes" id="UP000006253">
    <property type="component" value="Unassembled WGS sequence"/>
</dbReference>
<organism evidence="1 2">
    <name type="scientific">Leptospira kirschneri str. H1</name>
    <dbReference type="NCBI Taxonomy" id="1049966"/>
    <lineage>
        <taxon>Bacteria</taxon>
        <taxon>Pseudomonadati</taxon>
        <taxon>Spirochaetota</taxon>
        <taxon>Spirochaetia</taxon>
        <taxon>Leptospirales</taxon>
        <taxon>Leptospiraceae</taxon>
        <taxon>Leptospira</taxon>
    </lineage>
</organism>
<evidence type="ECO:0000313" key="1">
    <source>
        <dbReference type="EMBL" id="EKO16414.1"/>
    </source>
</evidence>
<accession>A0A0E2BGS5</accession>
<comment type="caution">
    <text evidence="1">The sequence shown here is derived from an EMBL/GenBank/DDBJ whole genome shotgun (WGS) entry which is preliminary data.</text>
</comment>
<dbReference type="Gene3D" id="1.10.10.60">
    <property type="entry name" value="Homeodomain-like"/>
    <property type="match status" value="1"/>
</dbReference>